<evidence type="ECO:0008006" key="5">
    <source>
        <dbReference type="Google" id="ProtNLM"/>
    </source>
</evidence>
<dbReference type="AlphaFoldDB" id="A0A8T1VQW5"/>
<feature type="compositionally biased region" description="Basic and acidic residues" evidence="1">
    <location>
        <begin position="62"/>
        <end position="77"/>
    </location>
</feature>
<feature type="chain" id="PRO_5035734825" description="RXLR effector" evidence="2">
    <location>
        <begin position="23"/>
        <end position="360"/>
    </location>
</feature>
<sequence>MALLLVTLRALVQQLSLTLLVAQSCHQDATPVEASAASTDGDTEEYLKLDMSPVCSSTGAMDQRRLPERDTAQESRRTRLQKLETTTAKVVQQTRLKFTADVEAEQEHRGWYDATQDSETETEDEAEGVDEENSTQQGSSPVSMGEASESAQAVQTKAPHDDTLAVVLGQYTKYEKTASEPNATRKMMSAAISKWSLATDKICLTIGHHVQVEREIATKYRSATTTLRDLLAGGRGLGKIAPRLLRQAINQLDKLQRLASTNAGISDVFPDLLLRSTLLELKIYTGKSCDARLRALREFVLTAQDQRNQDLSKARLLQKLVPWFQQSLDVYMLTQEIGIAPRRKKAGLPLPKSPRRLETQ</sequence>
<evidence type="ECO:0000313" key="3">
    <source>
        <dbReference type="EMBL" id="KAG7383637.1"/>
    </source>
</evidence>
<accession>A0A8T1VQW5</accession>
<dbReference type="Proteomes" id="UP000694044">
    <property type="component" value="Unassembled WGS sequence"/>
</dbReference>
<evidence type="ECO:0000313" key="4">
    <source>
        <dbReference type="Proteomes" id="UP000694044"/>
    </source>
</evidence>
<comment type="caution">
    <text evidence="3">The sequence shown here is derived from an EMBL/GenBank/DDBJ whole genome shotgun (WGS) entry which is preliminary data.</text>
</comment>
<evidence type="ECO:0000256" key="2">
    <source>
        <dbReference type="SAM" id="SignalP"/>
    </source>
</evidence>
<feature type="region of interest" description="Disordered" evidence="1">
    <location>
        <begin position="54"/>
        <end position="86"/>
    </location>
</feature>
<name>A0A8T1VQW5_9STRA</name>
<feature type="signal peptide" evidence="2">
    <location>
        <begin position="1"/>
        <end position="22"/>
    </location>
</feature>
<feature type="compositionally biased region" description="Acidic residues" evidence="1">
    <location>
        <begin position="116"/>
        <end position="133"/>
    </location>
</feature>
<organism evidence="3 4">
    <name type="scientific">Phytophthora pseudosyringae</name>
    <dbReference type="NCBI Taxonomy" id="221518"/>
    <lineage>
        <taxon>Eukaryota</taxon>
        <taxon>Sar</taxon>
        <taxon>Stramenopiles</taxon>
        <taxon>Oomycota</taxon>
        <taxon>Peronosporomycetes</taxon>
        <taxon>Peronosporales</taxon>
        <taxon>Peronosporaceae</taxon>
        <taxon>Phytophthora</taxon>
    </lineage>
</organism>
<evidence type="ECO:0000256" key="1">
    <source>
        <dbReference type="SAM" id="MobiDB-lite"/>
    </source>
</evidence>
<feature type="region of interest" description="Disordered" evidence="1">
    <location>
        <begin position="102"/>
        <end position="159"/>
    </location>
</feature>
<protein>
    <recommendedName>
        <fullName evidence="5">RXLR effector</fullName>
    </recommendedName>
</protein>
<dbReference type="EMBL" id="JAGDFM010000171">
    <property type="protein sequence ID" value="KAG7383637.1"/>
    <property type="molecule type" value="Genomic_DNA"/>
</dbReference>
<keyword evidence="2" id="KW-0732">Signal</keyword>
<gene>
    <name evidence="3" type="ORF">PHYPSEUDO_003512</name>
</gene>
<proteinExistence type="predicted"/>
<keyword evidence="4" id="KW-1185">Reference proteome</keyword>
<reference evidence="3" key="1">
    <citation type="submission" date="2021-02" db="EMBL/GenBank/DDBJ databases">
        <authorList>
            <person name="Palmer J.M."/>
        </authorList>
    </citation>
    <scope>NUCLEOTIDE SEQUENCE</scope>
    <source>
        <strain evidence="3">SCRP734</strain>
    </source>
</reference>